<organism evidence="8 9">
    <name type="scientific">Chrysemys picta bellii</name>
    <name type="common">Western painted turtle</name>
    <name type="synonym">Emys bellii</name>
    <dbReference type="NCBI Taxonomy" id="8478"/>
    <lineage>
        <taxon>Eukaryota</taxon>
        <taxon>Metazoa</taxon>
        <taxon>Chordata</taxon>
        <taxon>Craniata</taxon>
        <taxon>Vertebrata</taxon>
        <taxon>Euteleostomi</taxon>
        <taxon>Archelosauria</taxon>
        <taxon>Testudinata</taxon>
        <taxon>Testudines</taxon>
        <taxon>Cryptodira</taxon>
        <taxon>Durocryptodira</taxon>
        <taxon>Testudinoidea</taxon>
        <taxon>Emydidae</taxon>
        <taxon>Chrysemys</taxon>
    </lineage>
</organism>
<dbReference type="GeneTree" id="ENSGT00940000153832"/>
<dbReference type="PANTHER" id="PTHR11407:SF28">
    <property type="entry name" value="LYSOZYME C"/>
    <property type="match status" value="1"/>
</dbReference>
<keyword evidence="4" id="KW-0081">Bacteriolytic enzyme</keyword>
<evidence type="ECO:0000313" key="8">
    <source>
        <dbReference type="Ensembl" id="ENSCPBP00000018242.1"/>
    </source>
</evidence>
<keyword evidence="6" id="KW-0326">Glycosidase</keyword>
<dbReference type="Proteomes" id="UP000694380">
    <property type="component" value="Unplaced"/>
</dbReference>
<dbReference type="Pfam" id="PF00062">
    <property type="entry name" value="Lys"/>
    <property type="match status" value="1"/>
</dbReference>
<evidence type="ECO:0000256" key="3">
    <source>
        <dbReference type="ARBA" id="ARBA00022529"/>
    </source>
</evidence>
<dbReference type="Ensembl" id="ENSCPBT00000021558.1">
    <property type="protein sequence ID" value="ENSCPBP00000018242.1"/>
    <property type="gene ID" value="ENSCPBG00000013324.1"/>
</dbReference>
<comment type="catalytic activity">
    <reaction evidence="1">
        <text>Hydrolysis of (1-&gt;4)-beta-linkages between N-acetylmuramic acid and N-acetyl-D-glucosamine residues in a peptidoglycan and between N-acetyl-D-glucosamine residues in chitodextrins.</text>
        <dbReference type="EC" id="3.2.1.17"/>
    </reaction>
</comment>
<dbReference type="AlphaFoldDB" id="A0A8C3HHF9"/>
<dbReference type="InterPro" id="IPR001916">
    <property type="entry name" value="Glyco_hydro_22"/>
</dbReference>
<dbReference type="GO" id="GO:0003796">
    <property type="term" value="F:lysozyme activity"/>
    <property type="evidence" value="ECO:0007669"/>
    <property type="project" value="UniProtKB-EC"/>
</dbReference>
<keyword evidence="5" id="KW-0378">Hydrolase</keyword>
<dbReference type="EC" id="3.2.1.17" evidence="2"/>
<evidence type="ECO:0000256" key="6">
    <source>
        <dbReference type="ARBA" id="ARBA00023295"/>
    </source>
</evidence>
<reference evidence="8" key="2">
    <citation type="submission" date="2025-09" db="UniProtKB">
        <authorList>
            <consortium name="Ensembl"/>
        </authorList>
    </citation>
    <scope>IDENTIFICATION</scope>
</reference>
<dbReference type="Gene3D" id="1.10.530.10">
    <property type="match status" value="1"/>
</dbReference>
<feature type="chain" id="PRO_5034342159" description="lysozyme" evidence="7">
    <location>
        <begin position="17"/>
        <end position="112"/>
    </location>
</feature>
<evidence type="ECO:0000256" key="1">
    <source>
        <dbReference type="ARBA" id="ARBA00000632"/>
    </source>
</evidence>
<dbReference type="OMA" id="WIFQINT"/>
<dbReference type="PANTHER" id="PTHR11407">
    <property type="entry name" value="LYSOZYME C"/>
    <property type="match status" value="1"/>
</dbReference>
<dbReference type="GO" id="GO:0031640">
    <property type="term" value="P:killing of cells of another organism"/>
    <property type="evidence" value="ECO:0007669"/>
    <property type="project" value="UniProtKB-KW"/>
</dbReference>
<dbReference type="GO" id="GO:0050830">
    <property type="term" value="P:defense response to Gram-positive bacterium"/>
    <property type="evidence" value="ECO:0007669"/>
    <property type="project" value="TreeGrafter"/>
</dbReference>
<feature type="signal peptide" evidence="7">
    <location>
        <begin position="1"/>
        <end position="16"/>
    </location>
</feature>
<keyword evidence="7" id="KW-0732">Signal</keyword>
<dbReference type="SUPFAM" id="SSF53955">
    <property type="entry name" value="Lysozyme-like"/>
    <property type="match status" value="1"/>
</dbReference>
<name>A0A8C3HHF9_CHRPI</name>
<keyword evidence="9" id="KW-1185">Reference proteome</keyword>
<dbReference type="SMART" id="SM00263">
    <property type="entry name" value="LYZ1"/>
    <property type="match status" value="1"/>
</dbReference>
<protein>
    <recommendedName>
        <fullName evidence="2">lysozyme</fullName>
        <ecNumber evidence="2">3.2.1.17</ecNumber>
    </recommendedName>
</protein>
<reference evidence="8" key="1">
    <citation type="submission" date="2025-08" db="UniProtKB">
        <authorList>
            <consortium name="Ensembl"/>
        </authorList>
    </citation>
    <scope>IDENTIFICATION</scope>
</reference>
<evidence type="ECO:0000256" key="2">
    <source>
        <dbReference type="ARBA" id="ARBA00012732"/>
    </source>
</evidence>
<dbReference type="PROSITE" id="PS51348">
    <property type="entry name" value="GLYCOSYL_HYDROL_F22_2"/>
    <property type="match status" value="1"/>
</dbReference>
<evidence type="ECO:0000256" key="5">
    <source>
        <dbReference type="ARBA" id="ARBA00022801"/>
    </source>
</evidence>
<proteinExistence type="predicted"/>
<evidence type="ECO:0000256" key="4">
    <source>
        <dbReference type="ARBA" id="ARBA00022638"/>
    </source>
</evidence>
<keyword evidence="3" id="KW-0929">Antimicrobial</keyword>
<sequence length="112" mass="12314">MKVLLILGLFLLPVAAHGKIYGRCELARAMKRLGLDGYWGYSLGHCKSAALEEISTDYGIFQINSRCWCNDGKTPRAKNACGIQCRGRGKVICLTPSHCSLCVSRIQLSHAE</sequence>
<evidence type="ECO:0000313" key="9">
    <source>
        <dbReference type="Proteomes" id="UP000694380"/>
    </source>
</evidence>
<dbReference type="InterPro" id="IPR023346">
    <property type="entry name" value="Lysozyme-like_dom_sf"/>
</dbReference>
<accession>A0A8C3HHF9</accession>
<evidence type="ECO:0000256" key="7">
    <source>
        <dbReference type="SAM" id="SignalP"/>
    </source>
</evidence>
<dbReference type="GO" id="GO:0050829">
    <property type="term" value="P:defense response to Gram-negative bacterium"/>
    <property type="evidence" value="ECO:0007669"/>
    <property type="project" value="TreeGrafter"/>
</dbReference>